<dbReference type="Gene3D" id="3.40.140.10">
    <property type="entry name" value="Cytidine Deaminase, domain 2"/>
    <property type="match status" value="1"/>
</dbReference>
<dbReference type="KEGG" id="mbe:MBM_03644"/>
<evidence type="ECO:0000256" key="1">
    <source>
        <dbReference type="SAM" id="SignalP"/>
    </source>
</evidence>
<proteinExistence type="predicted"/>
<keyword evidence="4" id="KW-1185">Reference proteome</keyword>
<protein>
    <submittedName>
        <fullName evidence="3">Cytidine and deoxycytidylate deaminase zinc-binding region</fullName>
    </submittedName>
</protein>
<evidence type="ECO:0000313" key="3">
    <source>
        <dbReference type="EMBL" id="EKD17872.1"/>
    </source>
</evidence>
<dbReference type="GO" id="GO:0052717">
    <property type="term" value="F:tRNA-specific adenosine-34 deaminase activity"/>
    <property type="evidence" value="ECO:0007669"/>
    <property type="project" value="TreeGrafter"/>
</dbReference>
<dbReference type="RefSeq" id="XP_007291533.1">
    <property type="nucleotide sequence ID" value="XM_007291471.1"/>
</dbReference>
<dbReference type="PROSITE" id="PS51747">
    <property type="entry name" value="CYT_DCMP_DEAMINASES_2"/>
    <property type="match status" value="1"/>
</dbReference>
<dbReference type="PANTHER" id="PTHR11079:SF203">
    <property type="entry name" value="CMP_DCMP-TYPE DEAMINASE DOMAIN-CONTAINING PROTEIN"/>
    <property type="match status" value="1"/>
</dbReference>
<evidence type="ECO:0000313" key="4">
    <source>
        <dbReference type="Proteomes" id="UP000006753"/>
    </source>
</evidence>
<feature type="chain" id="PRO_5003852818" evidence="1">
    <location>
        <begin position="22"/>
        <end position="246"/>
    </location>
</feature>
<dbReference type="CDD" id="cd01285">
    <property type="entry name" value="nucleoside_deaminase"/>
    <property type="match status" value="1"/>
</dbReference>
<dbReference type="Proteomes" id="UP000006753">
    <property type="component" value="Unassembled WGS sequence"/>
</dbReference>
<reference evidence="3 4" key="1">
    <citation type="journal article" date="2012" name="BMC Genomics">
        <title>Sequencing the genome of Marssonina brunnea reveals fungus-poplar co-evolution.</title>
        <authorList>
            <person name="Zhu S."/>
            <person name="Cao Y.-Z."/>
            <person name="Jiang C."/>
            <person name="Tan B.-Y."/>
            <person name="Wang Z."/>
            <person name="Feng S."/>
            <person name="Zhang L."/>
            <person name="Su X.-H."/>
            <person name="Brejova B."/>
            <person name="Vinar T."/>
            <person name="Xu M."/>
            <person name="Wang M.-X."/>
            <person name="Zhang S.-G."/>
            <person name="Huang M.-R."/>
            <person name="Wu R."/>
            <person name="Zhou Y."/>
        </authorList>
    </citation>
    <scope>NUCLEOTIDE SEQUENCE [LARGE SCALE GENOMIC DNA]</scope>
    <source>
        <strain evidence="3 4">MB_m1</strain>
    </source>
</reference>
<name>K1WZ18_MARBU</name>
<dbReference type="GeneID" id="18759579"/>
<dbReference type="InterPro" id="IPR002125">
    <property type="entry name" value="CMP_dCMP_dom"/>
</dbReference>
<dbReference type="eggNOG" id="ENOG502S2HJ">
    <property type="taxonomic scope" value="Eukaryota"/>
</dbReference>
<feature type="domain" description="CMP/dCMP-type deaminase" evidence="2">
    <location>
        <begin position="45"/>
        <end position="180"/>
    </location>
</feature>
<feature type="signal peptide" evidence="1">
    <location>
        <begin position="1"/>
        <end position="21"/>
    </location>
</feature>
<gene>
    <name evidence="3" type="ORF">MBM_03644</name>
</gene>
<dbReference type="AlphaFoldDB" id="K1WZ18"/>
<dbReference type="PANTHER" id="PTHR11079">
    <property type="entry name" value="CYTOSINE DEAMINASE FAMILY MEMBER"/>
    <property type="match status" value="1"/>
</dbReference>
<dbReference type="GO" id="GO:0002100">
    <property type="term" value="P:tRNA wobble adenosine to inosine editing"/>
    <property type="evidence" value="ECO:0007669"/>
    <property type="project" value="TreeGrafter"/>
</dbReference>
<dbReference type="SUPFAM" id="SSF53927">
    <property type="entry name" value="Cytidine deaminase-like"/>
    <property type="match status" value="1"/>
</dbReference>
<sequence length="246" mass="26917">MHHRVSILGLLVPALIHLTSGLENHSHSHSPGPSQFYANDTIPFSTRAFWMRRANEALSELDSPCPFAAFGTVIVNHTDLSEGPHGKAICYGVNANRKTGNPTLHGEVAGINNCSTILTDPEGEYRLTGAEALLAFATLSLYTNAEPCPMCASAIRWSGFSECIFGTSIATLIAKGWRQIEIAAEEVFDRSEDLPRSTKLYQEVLTNETDPYFFWQYDKTYPCPKGCERTSSGSSCAVVAEKHGDL</sequence>
<dbReference type="Pfam" id="PF00383">
    <property type="entry name" value="dCMP_cyt_deam_1"/>
    <property type="match status" value="1"/>
</dbReference>
<dbReference type="EMBL" id="JH921434">
    <property type="protein sequence ID" value="EKD17872.1"/>
    <property type="molecule type" value="Genomic_DNA"/>
</dbReference>
<evidence type="ECO:0000259" key="2">
    <source>
        <dbReference type="PROSITE" id="PS51747"/>
    </source>
</evidence>
<dbReference type="HOGENOM" id="CLU_025810_0_0_1"/>
<dbReference type="InterPro" id="IPR016193">
    <property type="entry name" value="Cytidine_deaminase-like"/>
</dbReference>
<keyword evidence="1" id="KW-0732">Signal</keyword>
<dbReference type="STRING" id="1072389.K1WZ18"/>
<accession>K1WZ18</accession>
<organism evidence="3 4">
    <name type="scientific">Marssonina brunnea f. sp. multigermtubi (strain MB_m1)</name>
    <name type="common">Marssonina leaf spot fungus</name>
    <dbReference type="NCBI Taxonomy" id="1072389"/>
    <lineage>
        <taxon>Eukaryota</taxon>
        <taxon>Fungi</taxon>
        <taxon>Dikarya</taxon>
        <taxon>Ascomycota</taxon>
        <taxon>Pezizomycotina</taxon>
        <taxon>Leotiomycetes</taxon>
        <taxon>Helotiales</taxon>
        <taxon>Drepanopezizaceae</taxon>
        <taxon>Drepanopeziza</taxon>
    </lineage>
</organism>
<dbReference type="OMA" id="QGWGQIR"/>
<dbReference type="OrthoDB" id="408702at2759"/>
<dbReference type="InParanoid" id="K1WZ18"/>